<dbReference type="NCBIfam" id="TIGR00231">
    <property type="entry name" value="small_GTP"/>
    <property type="match status" value="1"/>
</dbReference>
<dbReference type="GO" id="GO:0035099">
    <property type="term" value="P:hemocyte migration"/>
    <property type="evidence" value="ECO:0007669"/>
    <property type="project" value="UniProtKB-ARBA"/>
</dbReference>
<evidence type="ECO:0000313" key="3">
    <source>
        <dbReference type="EMBL" id="KAK5644621.1"/>
    </source>
</evidence>
<dbReference type="AlphaFoldDB" id="A0AAN7VFJ1"/>
<sequence>MTPQANLNYTKQPLLKEQSTPIMLFKKKKTKVEKDNKKCKIKCVLVGDKAVGKTSLAVSYSNDTFPHEYIPTAYDNYNVVVQVDGRPIRVELCDTAGEDELNPLRSLCYPGTDVFMLCFSLVRPTSFYSACTRWADELQRLEAAVVLVGTQADLLNNPDVLQKLRRCGEVPITTEQAENLADRLNAPYVETSAKTCNQLKAAFDEAIILALKRKKRSLWRRLCCL</sequence>
<evidence type="ECO:0000313" key="4">
    <source>
        <dbReference type="Proteomes" id="UP001329430"/>
    </source>
</evidence>
<dbReference type="GO" id="GO:0005525">
    <property type="term" value="F:GTP binding"/>
    <property type="evidence" value="ECO:0007669"/>
    <property type="project" value="UniProtKB-KW"/>
</dbReference>
<evidence type="ECO:0000256" key="1">
    <source>
        <dbReference type="ARBA" id="ARBA00022741"/>
    </source>
</evidence>
<dbReference type="PROSITE" id="PS51419">
    <property type="entry name" value="RAB"/>
    <property type="match status" value="1"/>
</dbReference>
<dbReference type="GO" id="GO:0035006">
    <property type="term" value="P:melanization defense response"/>
    <property type="evidence" value="ECO:0007669"/>
    <property type="project" value="UniProtKB-ARBA"/>
</dbReference>
<dbReference type="InterPro" id="IPR001806">
    <property type="entry name" value="Small_GTPase"/>
</dbReference>
<dbReference type="PRINTS" id="PR00449">
    <property type="entry name" value="RASTRNSFRMNG"/>
</dbReference>
<dbReference type="EMBL" id="JAVRBK010000004">
    <property type="protein sequence ID" value="KAK5644621.1"/>
    <property type="molecule type" value="Genomic_DNA"/>
</dbReference>
<dbReference type="Proteomes" id="UP001329430">
    <property type="component" value="Chromosome 4"/>
</dbReference>
<dbReference type="SMART" id="SM00173">
    <property type="entry name" value="RAS"/>
    <property type="match status" value="1"/>
</dbReference>
<dbReference type="InterPro" id="IPR003578">
    <property type="entry name" value="Small_GTPase_Rho"/>
</dbReference>
<dbReference type="GO" id="GO:0003924">
    <property type="term" value="F:GTPase activity"/>
    <property type="evidence" value="ECO:0007669"/>
    <property type="project" value="InterPro"/>
</dbReference>
<comment type="caution">
    <text evidence="3">The sequence shown here is derived from an EMBL/GenBank/DDBJ whole genome shotgun (WGS) entry which is preliminary data.</text>
</comment>
<dbReference type="SUPFAM" id="SSF52540">
    <property type="entry name" value="P-loop containing nucleoside triphosphate hydrolases"/>
    <property type="match status" value="1"/>
</dbReference>
<dbReference type="FunFam" id="3.40.50.300:FF:001600">
    <property type="entry name" value="RhoU, isoform B"/>
    <property type="match status" value="1"/>
</dbReference>
<dbReference type="InterPro" id="IPR005225">
    <property type="entry name" value="Small_GTP-bd"/>
</dbReference>
<protein>
    <submittedName>
        <fullName evidence="3">Uncharacterized protein</fullName>
    </submittedName>
</protein>
<dbReference type="GO" id="GO:0003006">
    <property type="term" value="P:developmental process involved in reproduction"/>
    <property type="evidence" value="ECO:0007669"/>
    <property type="project" value="UniProtKB-ARBA"/>
</dbReference>
<dbReference type="Gene3D" id="3.40.50.300">
    <property type="entry name" value="P-loop containing nucleotide triphosphate hydrolases"/>
    <property type="match status" value="1"/>
</dbReference>
<dbReference type="GO" id="GO:0007264">
    <property type="term" value="P:small GTPase-mediated signal transduction"/>
    <property type="evidence" value="ECO:0007669"/>
    <property type="project" value="InterPro"/>
</dbReference>
<organism evidence="3 4">
    <name type="scientific">Pyrocoelia pectoralis</name>
    <dbReference type="NCBI Taxonomy" id="417401"/>
    <lineage>
        <taxon>Eukaryota</taxon>
        <taxon>Metazoa</taxon>
        <taxon>Ecdysozoa</taxon>
        <taxon>Arthropoda</taxon>
        <taxon>Hexapoda</taxon>
        <taxon>Insecta</taxon>
        <taxon>Pterygota</taxon>
        <taxon>Neoptera</taxon>
        <taxon>Endopterygota</taxon>
        <taxon>Coleoptera</taxon>
        <taxon>Polyphaga</taxon>
        <taxon>Elateriformia</taxon>
        <taxon>Elateroidea</taxon>
        <taxon>Lampyridae</taxon>
        <taxon>Lampyrinae</taxon>
        <taxon>Pyrocoelia</taxon>
    </lineage>
</organism>
<dbReference type="SMART" id="SM00174">
    <property type="entry name" value="RHO"/>
    <property type="match status" value="1"/>
</dbReference>
<accession>A0AAN7VFJ1</accession>
<name>A0AAN7VFJ1_9COLE</name>
<dbReference type="PROSITE" id="PS51421">
    <property type="entry name" value="RAS"/>
    <property type="match status" value="1"/>
</dbReference>
<gene>
    <name evidence="3" type="ORF">RI129_005921</name>
</gene>
<dbReference type="PROSITE" id="PS51420">
    <property type="entry name" value="RHO"/>
    <property type="match status" value="1"/>
</dbReference>
<dbReference type="PANTHER" id="PTHR24072">
    <property type="entry name" value="RHO FAMILY GTPASE"/>
    <property type="match status" value="1"/>
</dbReference>
<dbReference type="GO" id="GO:0001667">
    <property type="term" value="P:ameboidal-type cell migration"/>
    <property type="evidence" value="ECO:0007669"/>
    <property type="project" value="UniProtKB-ARBA"/>
</dbReference>
<dbReference type="GO" id="GO:0022412">
    <property type="term" value="P:cellular process involved in reproduction in multicellular organism"/>
    <property type="evidence" value="ECO:0007669"/>
    <property type="project" value="UniProtKB-ARBA"/>
</dbReference>
<dbReference type="Pfam" id="PF00071">
    <property type="entry name" value="Ras"/>
    <property type="match status" value="1"/>
</dbReference>
<dbReference type="InterPro" id="IPR027417">
    <property type="entry name" value="P-loop_NTPase"/>
</dbReference>
<evidence type="ECO:0000256" key="2">
    <source>
        <dbReference type="ARBA" id="ARBA00023134"/>
    </source>
</evidence>
<keyword evidence="4" id="KW-1185">Reference proteome</keyword>
<proteinExistence type="predicted"/>
<reference evidence="3 4" key="1">
    <citation type="journal article" date="2024" name="Insects">
        <title>An Improved Chromosome-Level Genome Assembly of the Firefly Pyrocoelia pectoralis.</title>
        <authorList>
            <person name="Fu X."/>
            <person name="Meyer-Rochow V.B."/>
            <person name="Ballantyne L."/>
            <person name="Zhu X."/>
        </authorList>
    </citation>
    <scope>NUCLEOTIDE SEQUENCE [LARGE SCALE GENOMIC DNA]</scope>
    <source>
        <strain evidence="3">XCY_ONT2</strain>
    </source>
</reference>
<dbReference type="SMART" id="SM00175">
    <property type="entry name" value="RAB"/>
    <property type="match status" value="1"/>
</dbReference>
<keyword evidence="1" id="KW-0547">Nucleotide-binding</keyword>
<keyword evidence="2" id="KW-0342">GTP-binding</keyword>